<name>A0A833S2W6_9HYME</name>
<accession>A0A833S2W6</accession>
<proteinExistence type="predicted"/>
<evidence type="ECO:0000313" key="3">
    <source>
        <dbReference type="EMBL" id="KAF3429735.1"/>
    </source>
</evidence>
<protein>
    <submittedName>
        <fullName evidence="3">Uncharacterized protein</fullName>
    </submittedName>
</protein>
<comment type="caution">
    <text evidence="3">The sequence shown here is derived from an EMBL/GenBank/DDBJ whole genome shotgun (WGS) entry which is preliminary data.</text>
</comment>
<reference evidence="3" key="1">
    <citation type="submission" date="2019-11" db="EMBL/GenBank/DDBJ databases">
        <title>The nuclear and mitochondrial genomes of Frieseomelitta varia - a highly eusocial stingless bee (Meliponini) with a permanently sterile worker caste.</title>
        <authorList>
            <person name="Freitas F.C.P."/>
            <person name="Lourenco A.P."/>
            <person name="Nunes F.M.F."/>
            <person name="Paschoal A.R."/>
            <person name="Abreu F.C.P."/>
            <person name="Barbin F.O."/>
            <person name="Bataglia L."/>
            <person name="Cardoso-Junior C.A.M."/>
            <person name="Cervoni M.S."/>
            <person name="Silva S.R."/>
            <person name="Dalarmi F."/>
            <person name="Del Lama M.A."/>
            <person name="Depintor T.S."/>
            <person name="Ferreira K.M."/>
            <person name="Goria P.S."/>
            <person name="Jaskot M.C."/>
            <person name="Lago D.C."/>
            <person name="Luna-Lucena D."/>
            <person name="Moda L.M."/>
            <person name="Nascimento L."/>
            <person name="Pedrino M."/>
            <person name="Rabico F.O."/>
            <person name="Sanches F.C."/>
            <person name="Santos D.E."/>
            <person name="Santos C.G."/>
            <person name="Vieira J."/>
            <person name="Lopes T.F."/>
            <person name="Barchuk A.R."/>
            <person name="Hartfelder K."/>
            <person name="Simoes Z.L.P."/>
            <person name="Bitondi M.M.G."/>
            <person name="Pinheiro D.G."/>
        </authorList>
    </citation>
    <scope>NUCLEOTIDE SEQUENCE</scope>
    <source>
        <strain evidence="3">USP_RPSP 00005682</strain>
        <tissue evidence="3">Whole individual</tissue>
    </source>
</reference>
<dbReference type="AlphaFoldDB" id="A0A833S2W6"/>
<feature type="region of interest" description="Disordered" evidence="2">
    <location>
        <begin position="166"/>
        <end position="192"/>
    </location>
</feature>
<organism evidence="3 4">
    <name type="scientific">Frieseomelitta varia</name>
    <dbReference type="NCBI Taxonomy" id="561572"/>
    <lineage>
        <taxon>Eukaryota</taxon>
        <taxon>Metazoa</taxon>
        <taxon>Ecdysozoa</taxon>
        <taxon>Arthropoda</taxon>
        <taxon>Hexapoda</taxon>
        <taxon>Insecta</taxon>
        <taxon>Pterygota</taxon>
        <taxon>Neoptera</taxon>
        <taxon>Endopterygota</taxon>
        <taxon>Hymenoptera</taxon>
        <taxon>Apocrita</taxon>
        <taxon>Aculeata</taxon>
        <taxon>Apoidea</taxon>
        <taxon>Anthophila</taxon>
        <taxon>Apidae</taxon>
        <taxon>Frieseomelitta</taxon>
    </lineage>
</organism>
<sequence length="192" mass="21663">MSMKVARLWHNQRQLSPPLSSARARNLQGHWRRTHNVEVTRISSDNRSNGQVLGGTDWLRGLNENIEAMNRNIQRNVQQLNQRIHETVQENLAHVHRMTENLNEELANAPASVYTVGGSSVIQSNDGTRIVQSGRTSDGKPYVRESTDRIVGDTLRHVERIYDPTTNSTKVHGYTLDLKDPNAKPVPINEAS</sequence>
<keyword evidence="4" id="KW-1185">Reference proteome</keyword>
<evidence type="ECO:0000256" key="1">
    <source>
        <dbReference type="SAM" id="Coils"/>
    </source>
</evidence>
<dbReference type="EMBL" id="WNWW01000146">
    <property type="protein sequence ID" value="KAF3429735.1"/>
    <property type="molecule type" value="Genomic_DNA"/>
</dbReference>
<evidence type="ECO:0000313" key="4">
    <source>
        <dbReference type="Proteomes" id="UP000655588"/>
    </source>
</evidence>
<dbReference type="Proteomes" id="UP000655588">
    <property type="component" value="Unassembled WGS sequence"/>
</dbReference>
<feature type="coiled-coil region" evidence="1">
    <location>
        <begin position="59"/>
        <end position="90"/>
    </location>
</feature>
<keyword evidence="1" id="KW-0175">Coiled coil</keyword>
<evidence type="ECO:0000256" key="2">
    <source>
        <dbReference type="SAM" id="MobiDB-lite"/>
    </source>
</evidence>
<gene>
    <name evidence="3" type="ORF">E2986_06370</name>
</gene>